<keyword evidence="1" id="KW-1133">Transmembrane helix</keyword>
<evidence type="ECO:0000313" key="3">
    <source>
        <dbReference type="Proteomes" id="UP000660862"/>
    </source>
</evidence>
<feature type="transmembrane region" description="Helical" evidence="1">
    <location>
        <begin position="112"/>
        <end position="129"/>
    </location>
</feature>
<reference evidence="2" key="2">
    <citation type="submission" date="2020-09" db="EMBL/GenBank/DDBJ databases">
        <authorList>
            <person name="Sun Q."/>
            <person name="Zhou Y."/>
        </authorList>
    </citation>
    <scope>NUCLEOTIDE SEQUENCE</scope>
    <source>
        <strain evidence="2">CGMCC 1.12195</strain>
    </source>
</reference>
<dbReference type="EMBL" id="BMER01000006">
    <property type="protein sequence ID" value="GGH01441.1"/>
    <property type="molecule type" value="Genomic_DNA"/>
</dbReference>
<dbReference type="RefSeq" id="WP_188508085.1">
    <property type="nucleotide sequence ID" value="NZ_BMER01000006.1"/>
</dbReference>
<protein>
    <submittedName>
        <fullName evidence="2">Uncharacterized protein</fullName>
    </submittedName>
</protein>
<keyword evidence="3" id="KW-1185">Reference proteome</keyword>
<name>A0A917MGS4_9SPHI</name>
<feature type="transmembrane region" description="Helical" evidence="1">
    <location>
        <begin position="53"/>
        <end position="74"/>
    </location>
</feature>
<feature type="transmembrane region" description="Helical" evidence="1">
    <location>
        <begin position="12"/>
        <end position="33"/>
    </location>
</feature>
<evidence type="ECO:0000313" key="2">
    <source>
        <dbReference type="EMBL" id="GGH01441.1"/>
    </source>
</evidence>
<evidence type="ECO:0000256" key="1">
    <source>
        <dbReference type="SAM" id="Phobius"/>
    </source>
</evidence>
<dbReference type="AlphaFoldDB" id="A0A917MGS4"/>
<feature type="transmembrane region" description="Helical" evidence="1">
    <location>
        <begin position="81"/>
        <end position="100"/>
    </location>
</feature>
<reference evidence="2" key="1">
    <citation type="journal article" date="2014" name="Int. J. Syst. Evol. Microbiol.">
        <title>Complete genome sequence of Corynebacterium casei LMG S-19264T (=DSM 44701T), isolated from a smear-ripened cheese.</title>
        <authorList>
            <consortium name="US DOE Joint Genome Institute (JGI-PGF)"/>
            <person name="Walter F."/>
            <person name="Albersmeier A."/>
            <person name="Kalinowski J."/>
            <person name="Ruckert C."/>
        </authorList>
    </citation>
    <scope>NUCLEOTIDE SEQUENCE</scope>
    <source>
        <strain evidence="2">CGMCC 1.12195</strain>
    </source>
</reference>
<proteinExistence type="predicted"/>
<dbReference type="Proteomes" id="UP000660862">
    <property type="component" value="Unassembled WGS sequence"/>
</dbReference>
<keyword evidence="1" id="KW-0812">Transmembrane</keyword>
<keyword evidence="1" id="KW-0472">Membrane</keyword>
<organism evidence="2 3">
    <name type="scientific">Parapedobacter pyrenivorans</name>
    <dbReference type="NCBI Taxonomy" id="1305674"/>
    <lineage>
        <taxon>Bacteria</taxon>
        <taxon>Pseudomonadati</taxon>
        <taxon>Bacteroidota</taxon>
        <taxon>Sphingobacteriia</taxon>
        <taxon>Sphingobacteriales</taxon>
        <taxon>Sphingobacteriaceae</taxon>
        <taxon>Parapedobacter</taxon>
    </lineage>
</organism>
<accession>A0A917MGS4</accession>
<comment type="caution">
    <text evidence="2">The sequence shown here is derived from an EMBL/GenBank/DDBJ whole genome shotgun (WGS) entry which is preliminary data.</text>
</comment>
<sequence length="142" mass="16215">MKQKKNIWLHRTRITGLILCTLLVAAYWGFFFYKIAANIQEYYCSMIQHTFLGWFRYALLGLQPLLAAATVLLLLIPKTNLIGLFLAFFLLSILTTLFGLAWSADWIAPDSFVRTGTLLLITFGGIFLSKSIPNTRYLTAWL</sequence>
<gene>
    <name evidence="2" type="ORF">GCM10007415_41950</name>
</gene>